<protein>
    <submittedName>
        <fullName evidence="5">Transcriptional regulator, GntR family</fullName>
    </submittedName>
</protein>
<dbReference type="AlphaFoldDB" id="A0A0B6S6M4"/>
<dbReference type="CDD" id="cd07377">
    <property type="entry name" value="WHTH_GntR"/>
    <property type="match status" value="1"/>
</dbReference>
<dbReference type="RefSeq" id="WP_042628422.1">
    <property type="nucleotide sequence ID" value="NZ_CP002581.1"/>
</dbReference>
<dbReference type="Pfam" id="PF00392">
    <property type="entry name" value="GntR"/>
    <property type="match status" value="1"/>
</dbReference>
<dbReference type="PANTHER" id="PTHR43537:SF5">
    <property type="entry name" value="UXU OPERON TRANSCRIPTIONAL REGULATOR"/>
    <property type="match status" value="1"/>
</dbReference>
<dbReference type="HOGENOM" id="CLU_017584_9_5_4"/>
<dbReference type="PRINTS" id="PR00035">
    <property type="entry name" value="HTHGNTR"/>
</dbReference>
<dbReference type="PANTHER" id="PTHR43537">
    <property type="entry name" value="TRANSCRIPTIONAL REGULATOR, GNTR FAMILY"/>
    <property type="match status" value="1"/>
</dbReference>
<evidence type="ECO:0000256" key="1">
    <source>
        <dbReference type="ARBA" id="ARBA00023015"/>
    </source>
</evidence>
<dbReference type="SUPFAM" id="SSF46785">
    <property type="entry name" value="Winged helix' DNA-binding domain"/>
    <property type="match status" value="1"/>
</dbReference>
<dbReference type="Proteomes" id="UP000031838">
    <property type="component" value="Chromosome 2"/>
</dbReference>
<dbReference type="PROSITE" id="PS50949">
    <property type="entry name" value="HTH_GNTR"/>
    <property type="match status" value="1"/>
</dbReference>
<evidence type="ECO:0000313" key="5">
    <source>
        <dbReference type="EMBL" id="AJK50109.1"/>
    </source>
</evidence>
<dbReference type="SUPFAM" id="SSF48008">
    <property type="entry name" value="GntR ligand-binding domain-like"/>
    <property type="match status" value="1"/>
</dbReference>
<reference evidence="5 6" key="2">
    <citation type="journal article" date="2016" name="Appl. Microbiol. Biotechnol.">
        <title>Mutations improving production and secretion of extracellular lipase by Burkholderia glumae PG1.</title>
        <authorList>
            <person name="Knapp A."/>
            <person name="Voget S."/>
            <person name="Gao R."/>
            <person name="Zaburannyi N."/>
            <person name="Krysciak D."/>
            <person name="Breuer M."/>
            <person name="Hauer B."/>
            <person name="Streit W.R."/>
            <person name="Muller R."/>
            <person name="Daniel R."/>
            <person name="Jaeger K.E."/>
        </authorList>
    </citation>
    <scope>NUCLEOTIDE SEQUENCE [LARGE SCALE GENOMIC DNA]</scope>
    <source>
        <strain evidence="5 6">PG1</strain>
    </source>
</reference>
<dbReference type="Pfam" id="PF07729">
    <property type="entry name" value="FCD"/>
    <property type="match status" value="1"/>
</dbReference>
<organism evidence="5 6">
    <name type="scientific">Burkholderia plantarii</name>
    <dbReference type="NCBI Taxonomy" id="41899"/>
    <lineage>
        <taxon>Bacteria</taxon>
        <taxon>Pseudomonadati</taxon>
        <taxon>Pseudomonadota</taxon>
        <taxon>Betaproteobacteria</taxon>
        <taxon>Burkholderiales</taxon>
        <taxon>Burkholderiaceae</taxon>
        <taxon>Burkholderia</taxon>
    </lineage>
</organism>
<evidence type="ECO:0000313" key="6">
    <source>
        <dbReference type="Proteomes" id="UP000031838"/>
    </source>
</evidence>
<keyword evidence="6" id="KW-1185">Reference proteome</keyword>
<dbReference type="InterPro" id="IPR036388">
    <property type="entry name" value="WH-like_DNA-bd_sf"/>
</dbReference>
<accession>A0A0B6S6M4</accession>
<dbReference type="Gene3D" id="1.20.120.530">
    <property type="entry name" value="GntR ligand-binding domain-like"/>
    <property type="match status" value="1"/>
</dbReference>
<evidence type="ECO:0000256" key="2">
    <source>
        <dbReference type="ARBA" id="ARBA00023125"/>
    </source>
</evidence>
<dbReference type="SMART" id="SM00345">
    <property type="entry name" value="HTH_GNTR"/>
    <property type="match status" value="1"/>
</dbReference>
<gene>
    <name evidence="5" type="ORF">BGL_2c20450</name>
</gene>
<dbReference type="InterPro" id="IPR036390">
    <property type="entry name" value="WH_DNA-bd_sf"/>
</dbReference>
<dbReference type="InterPro" id="IPR011711">
    <property type="entry name" value="GntR_C"/>
</dbReference>
<keyword evidence="1" id="KW-0805">Transcription regulation</keyword>
<keyword evidence="3" id="KW-0804">Transcription</keyword>
<sequence>MESRTRNTGALASTVRRIETGITEGRWRANERLPSERALAEAFGVSRATIREAIARLASKGLLETRRGSGVYLLGAKPAALAAPWLQLISETPPLRTETLEFRLVFECAAARFAAQRSSQRELEKFEAILERMHAAVRDADVDEEAATDGEFHATLTAASHNRLLDQFYASVITMLREHIASNTYDATVNNANAAIQARDRLHQHEGIYRAIRDRDPDAAQQAMFVHIDYVGRQFNV</sequence>
<name>A0A0B6S6M4_BURPL</name>
<evidence type="ECO:0000256" key="3">
    <source>
        <dbReference type="ARBA" id="ARBA00023163"/>
    </source>
</evidence>
<dbReference type="Gene3D" id="1.10.10.10">
    <property type="entry name" value="Winged helix-like DNA-binding domain superfamily/Winged helix DNA-binding domain"/>
    <property type="match status" value="1"/>
</dbReference>
<dbReference type="GO" id="GO:0003677">
    <property type="term" value="F:DNA binding"/>
    <property type="evidence" value="ECO:0007669"/>
    <property type="project" value="UniProtKB-KW"/>
</dbReference>
<dbReference type="GO" id="GO:0003700">
    <property type="term" value="F:DNA-binding transcription factor activity"/>
    <property type="evidence" value="ECO:0007669"/>
    <property type="project" value="InterPro"/>
</dbReference>
<dbReference type="InterPro" id="IPR000524">
    <property type="entry name" value="Tscrpt_reg_HTH_GntR"/>
</dbReference>
<feature type="domain" description="HTH gntR-type" evidence="4">
    <location>
        <begin position="8"/>
        <end position="76"/>
    </location>
</feature>
<dbReference type="KEGG" id="bgp:BGL_2c20450"/>
<dbReference type="EMBL" id="CP002581">
    <property type="protein sequence ID" value="AJK50109.1"/>
    <property type="molecule type" value="Genomic_DNA"/>
</dbReference>
<dbReference type="InterPro" id="IPR008920">
    <property type="entry name" value="TF_FadR/GntR_C"/>
</dbReference>
<reference evidence="6" key="1">
    <citation type="submission" date="2011-03" db="EMBL/GenBank/DDBJ databases">
        <authorList>
            <person name="Voget S."/>
            <person name="Streit W.R."/>
            <person name="Jaeger K.E."/>
            <person name="Daniel R."/>
        </authorList>
    </citation>
    <scope>NUCLEOTIDE SEQUENCE [LARGE SCALE GENOMIC DNA]</scope>
    <source>
        <strain evidence="6">PG1</strain>
    </source>
</reference>
<proteinExistence type="predicted"/>
<dbReference type="SMART" id="SM00895">
    <property type="entry name" value="FCD"/>
    <property type="match status" value="1"/>
</dbReference>
<keyword evidence="2" id="KW-0238">DNA-binding</keyword>
<evidence type="ECO:0000259" key="4">
    <source>
        <dbReference type="PROSITE" id="PS50949"/>
    </source>
</evidence>